<gene>
    <name evidence="1" type="ORF">ACFSR3_16130</name>
</gene>
<dbReference type="RefSeq" id="WP_379822452.1">
    <property type="nucleotide sequence ID" value="NZ_JBHUMD010000030.1"/>
</dbReference>
<dbReference type="Proteomes" id="UP001597480">
    <property type="component" value="Unassembled WGS sequence"/>
</dbReference>
<evidence type="ECO:0000313" key="1">
    <source>
        <dbReference type="EMBL" id="MFD2603595.1"/>
    </source>
</evidence>
<dbReference type="EMBL" id="JBHUMD010000030">
    <property type="protein sequence ID" value="MFD2603595.1"/>
    <property type="molecule type" value="Genomic_DNA"/>
</dbReference>
<comment type="caution">
    <text evidence="1">The sequence shown here is derived from an EMBL/GenBank/DDBJ whole genome shotgun (WGS) entry which is preliminary data.</text>
</comment>
<organism evidence="1 2">
    <name type="scientific">Flavobacterium suzhouense</name>
    <dbReference type="NCBI Taxonomy" id="1529638"/>
    <lineage>
        <taxon>Bacteria</taxon>
        <taxon>Pseudomonadati</taxon>
        <taxon>Bacteroidota</taxon>
        <taxon>Flavobacteriia</taxon>
        <taxon>Flavobacteriales</taxon>
        <taxon>Flavobacteriaceae</taxon>
        <taxon>Flavobacterium</taxon>
    </lineage>
</organism>
<proteinExistence type="predicted"/>
<keyword evidence="2" id="KW-1185">Reference proteome</keyword>
<name>A0ABW5NXE3_9FLAO</name>
<evidence type="ECO:0000313" key="2">
    <source>
        <dbReference type="Proteomes" id="UP001597480"/>
    </source>
</evidence>
<accession>A0ABW5NXE3</accession>
<reference evidence="2" key="1">
    <citation type="journal article" date="2019" name="Int. J. Syst. Evol. Microbiol.">
        <title>The Global Catalogue of Microorganisms (GCM) 10K type strain sequencing project: providing services to taxonomists for standard genome sequencing and annotation.</title>
        <authorList>
            <consortium name="The Broad Institute Genomics Platform"/>
            <consortium name="The Broad Institute Genome Sequencing Center for Infectious Disease"/>
            <person name="Wu L."/>
            <person name="Ma J."/>
        </authorList>
    </citation>
    <scope>NUCLEOTIDE SEQUENCE [LARGE SCALE GENOMIC DNA]</scope>
    <source>
        <strain evidence="2">KCTC 42107</strain>
    </source>
</reference>
<protein>
    <submittedName>
        <fullName evidence="1">Uncharacterized protein</fullName>
    </submittedName>
</protein>
<sequence length="184" mass="20588">MKYLIIAFILIATPGFAQKKKPVAKPAATKPTPVKKTTEWDELDKTFVAFIKALENKDKMTFDSIALVKLDCAECPGSGEQGDIMHYVPSDVFYITVAEDFKLSPVYKALTSRGYAFNSMILKGFKPSFIKDGSDSKDLKVYEVWVPTYKPNELSKGHPGSSHAFQFVKVHGEFRFFGLTSQTL</sequence>